<sequence length="127" mass="13957">RIILLHVFQSFTRLPGTMPSCVPANNNNVGDVDAVKGPPQSDSKISKLITCLFFRKKTGVVDLAKESSAAARKKQRMTVDRSERSRRVLKMESMRTAPKPRDDDDAGRPSSGQGPTQMFLPSENPTG</sequence>
<keyword evidence="3" id="KW-1185">Reference proteome</keyword>
<name>A0ABY7EYB6_MYAAR</name>
<dbReference type="EMBL" id="CP111020">
    <property type="protein sequence ID" value="WAR13857.1"/>
    <property type="molecule type" value="Genomic_DNA"/>
</dbReference>
<evidence type="ECO:0000313" key="3">
    <source>
        <dbReference type="Proteomes" id="UP001164746"/>
    </source>
</evidence>
<gene>
    <name evidence="2" type="ORF">MAR_003962</name>
</gene>
<reference evidence="2" key="1">
    <citation type="submission" date="2022-11" db="EMBL/GenBank/DDBJ databases">
        <title>Centuries of genome instability and evolution in soft-shell clam transmissible cancer (bioRxiv).</title>
        <authorList>
            <person name="Hart S.F.M."/>
            <person name="Yonemitsu M.A."/>
            <person name="Giersch R.M."/>
            <person name="Beal B.F."/>
            <person name="Arriagada G."/>
            <person name="Davis B.W."/>
            <person name="Ostrander E.A."/>
            <person name="Goff S.P."/>
            <person name="Metzger M.J."/>
        </authorList>
    </citation>
    <scope>NUCLEOTIDE SEQUENCE</scope>
    <source>
        <strain evidence="2">MELC-2E11</strain>
        <tissue evidence="2">Siphon/mantle</tissue>
    </source>
</reference>
<protein>
    <submittedName>
        <fullName evidence="2">Uncharacterized protein</fullName>
    </submittedName>
</protein>
<evidence type="ECO:0000256" key="1">
    <source>
        <dbReference type="SAM" id="MobiDB-lite"/>
    </source>
</evidence>
<accession>A0ABY7EYB6</accession>
<evidence type="ECO:0000313" key="2">
    <source>
        <dbReference type="EMBL" id="WAR13857.1"/>
    </source>
</evidence>
<organism evidence="2 3">
    <name type="scientific">Mya arenaria</name>
    <name type="common">Soft-shell clam</name>
    <dbReference type="NCBI Taxonomy" id="6604"/>
    <lineage>
        <taxon>Eukaryota</taxon>
        <taxon>Metazoa</taxon>
        <taxon>Spiralia</taxon>
        <taxon>Lophotrochozoa</taxon>
        <taxon>Mollusca</taxon>
        <taxon>Bivalvia</taxon>
        <taxon>Autobranchia</taxon>
        <taxon>Heteroconchia</taxon>
        <taxon>Euheterodonta</taxon>
        <taxon>Imparidentia</taxon>
        <taxon>Neoheterodontei</taxon>
        <taxon>Myida</taxon>
        <taxon>Myoidea</taxon>
        <taxon>Myidae</taxon>
        <taxon>Mya</taxon>
    </lineage>
</organism>
<proteinExistence type="predicted"/>
<feature type="region of interest" description="Disordered" evidence="1">
    <location>
        <begin position="68"/>
        <end position="127"/>
    </location>
</feature>
<feature type="compositionally biased region" description="Basic and acidic residues" evidence="1">
    <location>
        <begin position="77"/>
        <end position="93"/>
    </location>
</feature>
<feature type="non-terminal residue" evidence="2">
    <location>
        <position position="1"/>
    </location>
</feature>
<dbReference type="Proteomes" id="UP001164746">
    <property type="component" value="Chromosome 9"/>
</dbReference>